<dbReference type="Proteomes" id="UP000003160">
    <property type="component" value="Unassembled WGS sequence"/>
</dbReference>
<reference evidence="1 2" key="1">
    <citation type="submission" date="2009-10" db="EMBL/GenBank/DDBJ databases">
        <authorList>
            <person name="Qin X."/>
            <person name="Bachman B."/>
            <person name="Battles P."/>
            <person name="Bell A."/>
            <person name="Bess C."/>
            <person name="Bickham C."/>
            <person name="Chaboub L."/>
            <person name="Chen D."/>
            <person name="Coyle M."/>
            <person name="Deiros D.R."/>
            <person name="Dinh H."/>
            <person name="Forbes L."/>
            <person name="Fowler G."/>
            <person name="Francisco L."/>
            <person name="Fu Q."/>
            <person name="Gubbala S."/>
            <person name="Hale W."/>
            <person name="Han Y."/>
            <person name="Hemphill L."/>
            <person name="Highlander S.K."/>
            <person name="Hirani K."/>
            <person name="Hogues M."/>
            <person name="Jackson L."/>
            <person name="Jakkamsetti A."/>
            <person name="Javaid M."/>
            <person name="Jiang H."/>
            <person name="Korchina V."/>
            <person name="Kovar C."/>
            <person name="Lara F."/>
            <person name="Lee S."/>
            <person name="Mata R."/>
            <person name="Mathew T."/>
            <person name="Moen C."/>
            <person name="Morales K."/>
            <person name="Munidasa M."/>
            <person name="Nazareth L."/>
            <person name="Ngo R."/>
            <person name="Nguyen L."/>
            <person name="Okwuonu G."/>
            <person name="Ongeri F."/>
            <person name="Patil S."/>
            <person name="Petrosino J."/>
            <person name="Pham C."/>
            <person name="Pham P."/>
            <person name="Pu L.-L."/>
            <person name="Puazo M."/>
            <person name="Raj R."/>
            <person name="Reid J."/>
            <person name="Rouhana J."/>
            <person name="Saada N."/>
            <person name="Shang Y."/>
            <person name="Simmons D."/>
            <person name="Thornton R."/>
            <person name="Warren J."/>
            <person name="Weissenberger G."/>
            <person name="Zhang J."/>
            <person name="Zhang L."/>
            <person name="Zhou C."/>
            <person name="Zhu D."/>
            <person name="Muzny D."/>
            <person name="Worley K."/>
            <person name="Gibbs R."/>
        </authorList>
    </citation>
    <scope>NUCLEOTIDE SEQUENCE [LARGE SCALE GENOMIC DNA]</scope>
    <source>
        <strain evidence="1 2">DSM 17361</strain>
    </source>
</reference>
<name>D1PYV8_9BACT</name>
<evidence type="ECO:0000313" key="2">
    <source>
        <dbReference type="Proteomes" id="UP000003160"/>
    </source>
</evidence>
<sequence>MDRRSFMQFCSHQQMYRVNPETTDTDIFSDKHLFKFREFKNKNPSV</sequence>
<gene>
    <name evidence="1" type="ORF">HMPREF0645_2143</name>
</gene>
<proteinExistence type="predicted"/>
<protein>
    <submittedName>
        <fullName evidence="1">Uncharacterized protein</fullName>
    </submittedName>
</protein>
<keyword evidence="2" id="KW-1185">Reference proteome</keyword>
<dbReference type="AlphaFoldDB" id="D1PYV8"/>
<comment type="caution">
    <text evidence="1">The sequence shown here is derived from an EMBL/GenBank/DDBJ whole genome shotgun (WGS) entry which is preliminary data.</text>
</comment>
<accession>D1PYV8</accession>
<dbReference type="HOGENOM" id="CLU_3187221_0_0_10"/>
<evidence type="ECO:0000313" key="1">
    <source>
        <dbReference type="EMBL" id="EFA43465.1"/>
    </source>
</evidence>
<organism evidence="1 2">
    <name type="scientific">Hallella bergensis DSM 17361</name>
    <dbReference type="NCBI Taxonomy" id="585502"/>
    <lineage>
        <taxon>Bacteria</taxon>
        <taxon>Pseudomonadati</taxon>
        <taxon>Bacteroidota</taxon>
        <taxon>Bacteroidia</taxon>
        <taxon>Bacteroidales</taxon>
        <taxon>Prevotellaceae</taxon>
        <taxon>Hallella</taxon>
    </lineage>
</organism>
<dbReference type="EMBL" id="ACKS01000080">
    <property type="protein sequence ID" value="EFA43465.1"/>
    <property type="molecule type" value="Genomic_DNA"/>
</dbReference>